<organism evidence="3 4">
    <name type="scientific">Caballeronia cordobensis</name>
    <name type="common">Burkholderia cordobensis</name>
    <dbReference type="NCBI Taxonomy" id="1353886"/>
    <lineage>
        <taxon>Bacteria</taxon>
        <taxon>Pseudomonadati</taxon>
        <taxon>Pseudomonadota</taxon>
        <taxon>Betaproteobacteria</taxon>
        <taxon>Burkholderiales</taxon>
        <taxon>Burkholderiaceae</taxon>
        <taxon>Caballeronia</taxon>
    </lineage>
</organism>
<dbReference type="RefSeq" id="WP_063786752.1">
    <property type="nucleotide sequence ID" value="NZ_FCNY02000004.1"/>
</dbReference>
<dbReference type="InterPro" id="IPR050643">
    <property type="entry name" value="Periplasmic_pilus_chap"/>
</dbReference>
<feature type="chain" id="PRO_5011112631" evidence="1">
    <location>
        <begin position="23"/>
        <end position="237"/>
    </location>
</feature>
<evidence type="ECO:0000259" key="2">
    <source>
        <dbReference type="Pfam" id="PF00345"/>
    </source>
</evidence>
<dbReference type="InterPro" id="IPR008962">
    <property type="entry name" value="PapD-like_sf"/>
</dbReference>
<evidence type="ECO:0000313" key="4">
    <source>
        <dbReference type="Proteomes" id="UP000054740"/>
    </source>
</evidence>
<sequence>MRRVFLCALTVSLALHASSPDAASLQISPVSIRLDATEAGKTIELSNEGDQPINAQVRVFSWDQVDEKESIVPTRDLIASPPIAPIAPGAKQVVRVIRVDRTAPPAERTYRLLIDELPAAGAETANAVQFRFRYSVPLFISAAGEEGAPELHWSIVQKNGQPFLRVSNSGKLHAQLSAITIRTASGDVPLSSGLLGYVLAGRVRAWSLADIKLKGAASGVKASVNGKPQDARIEPAQ</sequence>
<dbReference type="InterPro" id="IPR016147">
    <property type="entry name" value="Pili_assmbl_chaperone_N"/>
</dbReference>
<dbReference type="SUPFAM" id="SSF49354">
    <property type="entry name" value="PapD-like"/>
    <property type="match status" value="1"/>
</dbReference>
<reference evidence="4" key="1">
    <citation type="submission" date="2016-01" db="EMBL/GenBank/DDBJ databases">
        <authorList>
            <person name="Peeters C."/>
        </authorList>
    </citation>
    <scope>NUCLEOTIDE SEQUENCE [LARGE SCALE GENOMIC DNA]</scope>
</reference>
<evidence type="ECO:0000313" key="3">
    <source>
        <dbReference type="EMBL" id="SAL32011.1"/>
    </source>
</evidence>
<dbReference type="PANTHER" id="PTHR30251:SF4">
    <property type="entry name" value="SLR1668 PROTEIN"/>
    <property type="match status" value="1"/>
</dbReference>
<dbReference type="Pfam" id="PF00345">
    <property type="entry name" value="PapD_N"/>
    <property type="match status" value="1"/>
</dbReference>
<dbReference type="AlphaFoldDB" id="A0A158GJM4"/>
<dbReference type="Proteomes" id="UP000054740">
    <property type="component" value="Unassembled WGS sequence"/>
</dbReference>
<dbReference type="InterPro" id="IPR013783">
    <property type="entry name" value="Ig-like_fold"/>
</dbReference>
<feature type="signal peptide" evidence="1">
    <location>
        <begin position="1"/>
        <end position="22"/>
    </location>
</feature>
<accession>A0A158GJM4</accession>
<keyword evidence="4" id="KW-1185">Reference proteome</keyword>
<feature type="domain" description="Pili assembly chaperone N-terminal" evidence="2">
    <location>
        <begin position="25"/>
        <end position="140"/>
    </location>
</feature>
<gene>
    <name evidence="3" type="ORF">AWB70_02077</name>
</gene>
<evidence type="ECO:0000256" key="1">
    <source>
        <dbReference type="SAM" id="SignalP"/>
    </source>
</evidence>
<dbReference type="GO" id="GO:0030288">
    <property type="term" value="C:outer membrane-bounded periplasmic space"/>
    <property type="evidence" value="ECO:0007669"/>
    <property type="project" value="InterPro"/>
</dbReference>
<dbReference type="Gene3D" id="2.60.40.10">
    <property type="entry name" value="Immunoglobulins"/>
    <property type="match status" value="1"/>
</dbReference>
<protein>
    <submittedName>
        <fullName evidence="3">P pilus assembly protein chaperone PapD-like protein</fullName>
    </submittedName>
</protein>
<dbReference type="PANTHER" id="PTHR30251">
    <property type="entry name" value="PILUS ASSEMBLY CHAPERONE"/>
    <property type="match status" value="1"/>
</dbReference>
<keyword evidence="1" id="KW-0732">Signal</keyword>
<dbReference type="GO" id="GO:0071555">
    <property type="term" value="P:cell wall organization"/>
    <property type="evidence" value="ECO:0007669"/>
    <property type="project" value="InterPro"/>
</dbReference>
<name>A0A158GJM4_CABCO</name>
<dbReference type="EMBL" id="FCNY02000004">
    <property type="protein sequence ID" value="SAL32011.1"/>
    <property type="molecule type" value="Genomic_DNA"/>
</dbReference>
<proteinExistence type="predicted"/>